<reference evidence="5 6" key="1">
    <citation type="submission" date="2015-11" db="EMBL/GenBank/DDBJ databases">
        <title>Solirubrum puertoriconensis gen. nov. an environmental bacteria isolated in Puerto Rico.</title>
        <authorList>
            <person name="Cuebas-Irizarry M.F."/>
            <person name="Montalvo-Rodriguez R."/>
        </authorList>
    </citation>
    <scope>NUCLEOTIDE SEQUENCE [LARGE SCALE GENOMIC DNA]</scope>
    <source>
        <strain evidence="5 6">MC1A</strain>
    </source>
</reference>
<organism evidence="5 6">
    <name type="scientific">Solirubrum puertoriconensis</name>
    <dbReference type="NCBI Taxonomy" id="1751427"/>
    <lineage>
        <taxon>Bacteria</taxon>
        <taxon>Pseudomonadati</taxon>
        <taxon>Bacteroidota</taxon>
        <taxon>Cytophagia</taxon>
        <taxon>Cytophagales</taxon>
    </lineage>
</organism>
<dbReference type="GO" id="GO:0043565">
    <property type="term" value="F:sequence-specific DNA binding"/>
    <property type="evidence" value="ECO:0007669"/>
    <property type="project" value="InterPro"/>
</dbReference>
<feature type="domain" description="HTH araC/xylS-type" evidence="4">
    <location>
        <begin position="182"/>
        <end position="279"/>
    </location>
</feature>
<protein>
    <submittedName>
        <fullName evidence="5">AraC family transcriptional regulator</fullName>
    </submittedName>
</protein>
<dbReference type="SUPFAM" id="SSF51182">
    <property type="entry name" value="RmlC-like cupins"/>
    <property type="match status" value="1"/>
</dbReference>
<proteinExistence type="predicted"/>
<evidence type="ECO:0000256" key="1">
    <source>
        <dbReference type="ARBA" id="ARBA00023015"/>
    </source>
</evidence>
<dbReference type="SUPFAM" id="SSF46689">
    <property type="entry name" value="Homeodomain-like"/>
    <property type="match status" value="2"/>
</dbReference>
<name>A0A9X0HMN2_SOLP1</name>
<evidence type="ECO:0000259" key="4">
    <source>
        <dbReference type="PROSITE" id="PS01124"/>
    </source>
</evidence>
<keyword evidence="1" id="KW-0805">Transcription regulation</keyword>
<dbReference type="SMART" id="SM00342">
    <property type="entry name" value="HTH_ARAC"/>
    <property type="match status" value="1"/>
</dbReference>
<evidence type="ECO:0000256" key="3">
    <source>
        <dbReference type="ARBA" id="ARBA00023163"/>
    </source>
</evidence>
<dbReference type="PROSITE" id="PS00041">
    <property type="entry name" value="HTH_ARAC_FAMILY_1"/>
    <property type="match status" value="1"/>
</dbReference>
<dbReference type="Proteomes" id="UP000054223">
    <property type="component" value="Unassembled WGS sequence"/>
</dbReference>
<sequence>MKLEFEAIAPPVGSSFTLLHHTDVESTRVLWHYHPEYELVYLPHGRGRRHIGQHVSRYQGGELVFIGPNLPHLSFSYGRQDDFEQIVVQLRADFLGEAFLQRPELAAIQQLFLRAHQGLGFGPTTRRVAGEKLQLLPEALPFERLLLLLEVLQQLALAEDAFTLHAGSPGQGLRGQEHERLSRVYQFVQEHYQAEVAVEEVAGLVHLSVPAFCRFFKRATGQTLTEFVQEYRVSQACLLLLEDKPITEVSYASGFHNLSHFNKTFRKLTGQSPSEYRRQQPG</sequence>
<gene>
    <name evidence="5" type="ORF">ASU33_11255</name>
</gene>
<dbReference type="Gene3D" id="2.60.120.10">
    <property type="entry name" value="Jelly Rolls"/>
    <property type="match status" value="1"/>
</dbReference>
<keyword evidence="3" id="KW-0804">Transcription</keyword>
<evidence type="ECO:0000313" key="6">
    <source>
        <dbReference type="Proteomes" id="UP000054223"/>
    </source>
</evidence>
<dbReference type="InterPro" id="IPR003313">
    <property type="entry name" value="AraC-bd"/>
</dbReference>
<comment type="caution">
    <text evidence="5">The sequence shown here is derived from an EMBL/GenBank/DDBJ whole genome shotgun (WGS) entry which is preliminary data.</text>
</comment>
<dbReference type="OrthoDB" id="792101at2"/>
<dbReference type="Pfam" id="PF02311">
    <property type="entry name" value="AraC_binding"/>
    <property type="match status" value="1"/>
</dbReference>
<dbReference type="InterPro" id="IPR014710">
    <property type="entry name" value="RmlC-like_jellyroll"/>
</dbReference>
<dbReference type="InterPro" id="IPR020449">
    <property type="entry name" value="Tscrpt_reg_AraC-type_HTH"/>
</dbReference>
<dbReference type="InterPro" id="IPR018062">
    <property type="entry name" value="HTH_AraC-typ_CS"/>
</dbReference>
<evidence type="ECO:0000313" key="5">
    <source>
        <dbReference type="EMBL" id="KUG08711.1"/>
    </source>
</evidence>
<dbReference type="Pfam" id="PF12833">
    <property type="entry name" value="HTH_18"/>
    <property type="match status" value="1"/>
</dbReference>
<accession>A0A9X0HMN2</accession>
<dbReference type="InterPro" id="IPR011051">
    <property type="entry name" value="RmlC_Cupin_sf"/>
</dbReference>
<dbReference type="PRINTS" id="PR00032">
    <property type="entry name" value="HTHARAC"/>
</dbReference>
<dbReference type="InterPro" id="IPR018060">
    <property type="entry name" value="HTH_AraC"/>
</dbReference>
<dbReference type="InterPro" id="IPR009057">
    <property type="entry name" value="Homeodomain-like_sf"/>
</dbReference>
<dbReference type="PANTHER" id="PTHR43280">
    <property type="entry name" value="ARAC-FAMILY TRANSCRIPTIONAL REGULATOR"/>
    <property type="match status" value="1"/>
</dbReference>
<dbReference type="EMBL" id="LNAL01000006">
    <property type="protein sequence ID" value="KUG08711.1"/>
    <property type="molecule type" value="Genomic_DNA"/>
</dbReference>
<keyword evidence="6" id="KW-1185">Reference proteome</keyword>
<dbReference type="AlphaFoldDB" id="A0A9X0HMN2"/>
<dbReference type="PROSITE" id="PS01124">
    <property type="entry name" value="HTH_ARAC_FAMILY_2"/>
    <property type="match status" value="1"/>
</dbReference>
<dbReference type="GO" id="GO:0003700">
    <property type="term" value="F:DNA-binding transcription factor activity"/>
    <property type="evidence" value="ECO:0007669"/>
    <property type="project" value="InterPro"/>
</dbReference>
<dbReference type="Gene3D" id="1.10.10.60">
    <property type="entry name" value="Homeodomain-like"/>
    <property type="match status" value="2"/>
</dbReference>
<keyword evidence="2" id="KW-0238">DNA-binding</keyword>
<evidence type="ECO:0000256" key="2">
    <source>
        <dbReference type="ARBA" id="ARBA00023125"/>
    </source>
</evidence>
<dbReference type="PANTHER" id="PTHR43280:SF27">
    <property type="entry name" value="TRANSCRIPTIONAL REGULATOR MTLR"/>
    <property type="match status" value="1"/>
</dbReference>